<comment type="similarity">
    <text evidence="7">Belongs to the fluoride channel Fluc/FEX (TC 1.A.43) family.</text>
</comment>
<dbReference type="InterPro" id="IPR003691">
    <property type="entry name" value="FluC"/>
</dbReference>
<evidence type="ECO:0000256" key="9">
    <source>
        <dbReference type="SAM" id="Phobius"/>
    </source>
</evidence>
<keyword evidence="11" id="KW-1185">Reference proteome</keyword>
<evidence type="ECO:0000256" key="6">
    <source>
        <dbReference type="ARBA" id="ARBA00023136"/>
    </source>
</evidence>
<dbReference type="OrthoDB" id="409792at2759"/>
<keyword evidence="6 9" id="KW-0472">Membrane</keyword>
<feature type="transmembrane region" description="Helical" evidence="9">
    <location>
        <begin position="159"/>
        <end position="181"/>
    </location>
</feature>
<feature type="transmembrane region" description="Helical" evidence="9">
    <location>
        <begin position="201"/>
        <end position="226"/>
    </location>
</feature>
<keyword evidence="5 9" id="KW-1133">Transmembrane helix</keyword>
<comment type="function">
    <text evidence="1">Fluoride channel required for the rapid expulsion of cytoplasmic fluoride.</text>
</comment>
<comment type="caution">
    <text evidence="10">The sequence shown here is derived from an EMBL/GenBank/DDBJ whole genome shotgun (WGS) entry which is preliminary data.</text>
</comment>
<evidence type="ECO:0000256" key="4">
    <source>
        <dbReference type="ARBA" id="ARBA00022692"/>
    </source>
</evidence>
<feature type="transmembrane region" description="Helical" evidence="9">
    <location>
        <begin position="115"/>
        <end position="138"/>
    </location>
</feature>
<keyword evidence="3" id="KW-1003">Cell membrane</keyword>
<dbReference type="RefSeq" id="XP_049264625.1">
    <property type="nucleotide sequence ID" value="XM_049405778.1"/>
</dbReference>
<dbReference type="GO" id="GO:1903425">
    <property type="term" value="F:fluoride transmembrane transporter activity"/>
    <property type="evidence" value="ECO:0007669"/>
    <property type="project" value="TreeGrafter"/>
</dbReference>
<feature type="transmembrane region" description="Helical" evidence="9">
    <location>
        <begin position="247"/>
        <end position="269"/>
    </location>
</feature>
<dbReference type="AlphaFoldDB" id="A0A8J5QLL5"/>
<feature type="transmembrane region" description="Helical" evidence="9">
    <location>
        <begin position="306"/>
        <end position="327"/>
    </location>
</feature>
<evidence type="ECO:0000256" key="3">
    <source>
        <dbReference type="ARBA" id="ARBA00022475"/>
    </source>
</evidence>
<evidence type="ECO:0000313" key="11">
    <source>
        <dbReference type="Proteomes" id="UP000694255"/>
    </source>
</evidence>
<proteinExistence type="inferred from homology"/>
<dbReference type="GeneID" id="73468867"/>
<evidence type="ECO:0000256" key="8">
    <source>
        <dbReference type="ARBA" id="ARBA00035585"/>
    </source>
</evidence>
<sequence length="411" mass="45324">MSQYNNFRSPFPSSYSRHASLEENDASSLPGLTRRLSLEETRLQRRRTIEGEIADINAENVVHALPEGFNVKEFREFPIVVKTKKYIPIIFNIVHGAIWGVLVRKGLTNLTSYSGSYLSGVVWANFAACVVMGLAIDGEELWFTLLDKHEKIYPNKGSIPVYTGITTGFCGTVSSFSSVMLEAFNKAADTEIGVNFNYPNAAYGIMEFLAVMLAQFGLSIMGFHMGKHMSSVADRYIVPLSLKQYKILERISIGIAVSLVIIICVLLGVKSEGGWRSWTFAMLFAPFGAVLRFYLSKYLNSKMTNFPLGTFTANVSGSLLLAIFNLVGRGKLPDNGRIVTSVIGCHVLMGLEDGFCGALTTVSTFVVELFGLNTIDGYRYGVYSIMLSFIMTILTLGAYNWSIGLTVPYCS</sequence>
<comment type="catalytic activity">
    <reaction evidence="8">
        <text>fluoride(in) = fluoride(out)</text>
        <dbReference type="Rhea" id="RHEA:76159"/>
        <dbReference type="ChEBI" id="CHEBI:17051"/>
    </reaction>
    <physiologicalReaction direction="left-to-right" evidence="8">
        <dbReference type="Rhea" id="RHEA:76160"/>
    </physiologicalReaction>
</comment>
<evidence type="ECO:0000256" key="2">
    <source>
        <dbReference type="ARBA" id="ARBA00004651"/>
    </source>
</evidence>
<accession>A0A8J5QLL5</accession>
<dbReference type="PANTHER" id="PTHR28259">
    <property type="entry name" value="FLUORIDE EXPORT PROTEIN 1-RELATED"/>
    <property type="match status" value="1"/>
</dbReference>
<reference evidence="10 11" key="1">
    <citation type="journal article" date="2021" name="DNA Res.">
        <title>Genome analysis of Candida subhashii reveals its hybrid nature and dual mitochondrial genome conformations.</title>
        <authorList>
            <person name="Mixao V."/>
            <person name="Hegedusova E."/>
            <person name="Saus E."/>
            <person name="Pryszcz L.P."/>
            <person name="Cillingova A."/>
            <person name="Nosek J."/>
            <person name="Gabaldon T."/>
        </authorList>
    </citation>
    <scope>NUCLEOTIDE SEQUENCE [LARGE SCALE GENOMIC DNA]</scope>
    <source>
        <strain evidence="10 11">CBS 10753</strain>
    </source>
</reference>
<comment type="subcellular location">
    <subcellularLocation>
        <location evidence="2">Cell membrane</location>
        <topology evidence="2">Multi-pass membrane protein</topology>
    </subcellularLocation>
</comment>
<gene>
    <name evidence="10" type="ORF">J8A68_002066</name>
</gene>
<feature type="transmembrane region" description="Helical" evidence="9">
    <location>
        <begin position="382"/>
        <end position="401"/>
    </location>
</feature>
<evidence type="ECO:0000256" key="1">
    <source>
        <dbReference type="ARBA" id="ARBA00002598"/>
    </source>
</evidence>
<evidence type="ECO:0000256" key="7">
    <source>
        <dbReference type="ARBA" id="ARBA00035120"/>
    </source>
</evidence>
<evidence type="ECO:0000313" key="10">
    <source>
        <dbReference type="EMBL" id="KAG7664393.1"/>
    </source>
</evidence>
<dbReference type="Proteomes" id="UP000694255">
    <property type="component" value="Unassembled WGS sequence"/>
</dbReference>
<name>A0A8J5QLL5_9ASCO</name>
<protein>
    <submittedName>
        <fullName evidence="10">Uncharacterized protein</fullName>
    </submittedName>
</protein>
<organism evidence="10 11">
    <name type="scientific">[Candida] subhashii</name>
    <dbReference type="NCBI Taxonomy" id="561895"/>
    <lineage>
        <taxon>Eukaryota</taxon>
        <taxon>Fungi</taxon>
        <taxon>Dikarya</taxon>
        <taxon>Ascomycota</taxon>
        <taxon>Saccharomycotina</taxon>
        <taxon>Pichiomycetes</taxon>
        <taxon>Debaryomycetaceae</taxon>
        <taxon>Spathaspora</taxon>
    </lineage>
</organism>
<evidence type="ECO:0000256" key="5">
    <source>
        <dbReference type="ARBA" id="ARBA00022989"/>
    </source>
</evidence>
<feature type="transmembrane region" description="Helical" evidence="9">
    <location>
        <begin position="275"/>
        <end position="294"/>
    </location>
</feature>
<dbReference type="GO" id="GO:0005886">
    <property type="term" value="C:plasma membrane"/>
    <property type="evidence" value="ECO:0007669"/>
    <property type="project" value="UniProtKB-SubCell"/>
</dbReference>
<dbReference type="PANTHER" id="PTHR28259:SF1">
    <property type="entry name" value="FLUORIDE EXPORT PROTEIN 1-RELATED"/>
    <property type="match status" value="1"/>
</dbReference>
<dbReference type="Pfam" id="PF02537">
    <property type="entry name" value="CRCB"/>
    <property type="match status" value="2"/>
</dbReference>
<keyword evidence="4 9" id="KW-0812">Transmembrane</keyword>
<dbReference type="EMBL" id="JAGSYN010000094">
    <property type="protein sequence ID" value="KAG7664393.1"/>
    <property type="molecule type" value="Genomic_DNA"/>
</dbReference>